<feature type="compositionally biased region" description="Polar residues" evidence="1">
    <location>
        <begin position="86"/>
        <end position="95"/>
    </location>
</feature>
<dbReference type="AlphaFoldDB" id="A0A540WMH1"/>
<keyword evidence="3" id="KW-1185">Reference proteome</keyword>
<organism evidence="2 3">
    <name type="scientific">Myxococcus llanfairpwllgwyngyllgogerychwyrndrobwllllantysiliogogogochensis</name>
    <dbReference type="NCBI Taxonomy" id="2590453"/>
    <lineage>
        <taxon>Bacteria</taxon>
        <taxon>Pseudomonadati</taxon>
        <taxon>Myxococcota</taxon>
        <taxon>Myxococcia</taxon>
        <taxon>Myxococcales</taxon>
        <taxon>Cystobacterineae</taxon>
        <taxon>Myxococcaceae</taxon>
        <taxon>Myxococcus</taxon>
    </lineage>
</organism>
<protein>
    <submittedName>
        <fullName evidence="2">Uncharacterized protein</fullName>
    </submittedName>
</protein>
<evidence type="ECO:0000313" key="3">
    <source>
        <dbReference type="Proteomes" id="UP000315369"/>
    </source>
</evidence>
<proteinExistence type="predicted"/>
<dbReference type="EMBL" id="VIFM01000271">
    <property type="protein sequence ID" value="TQF10216.1"/>
    <property type="molecule type" value="Genomic_DNA"/>
</dbReference>
<comment type="caution">
    <text evidence="2">The sequence shown here is derived from an EMBL/GenBank/DDBJ whole genome shotgun (WGS) entry which is preliminary data.</text>
</comment>
<name>A0A540WMH1_9BACT</name>
<dbReference type="Proteomes" id="UP000315369">
    <property type="component" value="Unassembled WGS sequence"/>
</dbReference>
<evidence type="ECO:0000313" key="2">
    <source>
        <dbReference type="EMBL" id="TQF10216.1"/>
    </source>
</evidence>
<gene>
    <name evidence="2" type="ORF">FJV41_40555</name>
</gene>
<feature type="region of interest" description="Disordered" evidence="1">
    <location>
        <begin position="71"/>
        <end position="95"/>
    </location>
</feature>
<reference evidence="2 3" key="1">
    <citation type="submission" date="2019-06" db="EMBL/GenBank/DDBJ databases">
        <authorList>
            <person name="Livingstone P."/>
            <person name="Whitworth D."/>
        </authorList>
    </citation>
    <scope>NUCLEOTIDE SEQUENCE [LARGE SCALE GENOMIC DNA]</scope>
    <source>
        <strain evidence="2 3">AM401</strain>
    </source>
</reference>
<dbReference type="RefSeq" id="WP_141647985.1">
    <property type="nucleotide sequence ID" value="NZ_VIFM01000271.1"/>
</dbReference>
<accession>A0A540WMH1</accession>
<sequence length="95" mass="9686">MTLMLQAAVVLAVVLSLLGAGWAVVLGYRFAKARREAAAAAAIDIYGSSLIDLTGFRGWLADLVDGNTSDGCASGSEHSSDMCADTSDSGAQSTD</sequence>
<evidence type="ECO:0000256" key="1">
    <source>
        <dbReference type="SAM" id="MobiDB-lite"/>
    </source>
</evidence>